<evidence type="ECO:0000313" key="5">
    <source>
        <dbReference type="Proteomes" id="UP000494205"/>
    </source>
</evidence>
<dbReference type="RefSeq" id="WP_102634537.1">
    <property type="nucleotide sequence ID" value="NZ_CADIJZ010000021.1"/>
</dbReference>
<evidence type="ECO:0000313" key="2">
    <source>
        <dbReference type="EMBL" id="CAB3721835.1"/>
    </source>
</evidence>
<accession>A0A2N7WEQ1</accession>
<proteinExistence type="inferred from homology"/>
<reference evidence="2 5" key="2">
    <citation type="submission" date="2020-04" db="EMBL/GenBank/DDBJ databases">
        <authorList>
            <person name="De Canck E."/>
        </authorList>
    </citation>
    <scope>NUCLEOTIDE SEQUENCE [LARGE SCALE GENOMIC DNA]</scope>
    <source>
        <strain evidence="2 5">LMG 27174</strain>
    </source>
</reference>
<reference evidence="3 4" key="1">
    <citation type="submission" date="2018-01" db="EMBL/GenBank/DDBJ databases">
        <title>Whole genome analyses suggest that Burkholderia sensu lato contains two further novel genera in the rhizoxinica-symbiotica group Mycetohabitans gen. nov., and Trinickia gen. nov.: implications for the evolution of diazotrophy and nodulation in the Burkholderiaceae.</title>
        <authorList>
            <person name="Estrada-de los Santos P."/>
            <person name="Palmer M."/>
            <person name="Chavez-Ramirez B."/>
            <person name="Beukes C."/>
            <person name="Steenkamp E.T."/>
            <person name="Hirsch A.M."/>
            <person name="Manyaka P."/>
            <person name="Maluk M."/>
            <person name="Lafos M."/>
            <person name="Crook M."/>
            <person name="Gross E."/>
            <person name="Simon M.F."/>
            <person name="Bueno dos Reis Junior F."/>
            <person name="Poole P.S."/>
            <person name="Venter S.N."/>
            <person name="James E.K."/>
        </authorList>
    </citation>
    <scope>NUCLEOTIDE SEQUENCE [LARGE SCALE GENOMIC DNA]</scope>
    <source>
        <strain evidence="3 4">WSM 3937</strain>
    </source>
</reference>
<name>A0A2N7WEQ1_9BURK</name>
<dbReference type="Proteomes" id="UP000494205">
    <property type="component" value="Unassembled WGS sequence"/>
</dbReference>
<dbReference type="Proteomes" id="UP000235659">
    <property type="component" value="Unassembled WGS sequence"/>
</dbReference>
<gene>
    <name evidence="2" type="primary">crt_5</name>
    <name evidence="3" type="ORF">C0Z16_23845</name>
    <name evidence="2" type="ORF">LMG27174_05033</name>
</gene>
<dbReference type="AlphaFoldDB" id="A0A2N7WEQ1"/>
<protein>
    <submittedName>
        <fullName evidence="2 3">Enoyl-CoA hydratase</fullName>
        <ecNumber evidence="2">4.2.1.150</ecNumber>
    </submittedName>
</protein>
<dbReference type="InterPro" id="IPR014748">
    <property type="entry name" value="Enoyl-CoA_hydra_C"/>
</dbReference>
<dbReference type="EMBL" id="CADIJZ010000021">
    <property type="protein sequence ID" value="CAB3721835.1"/>
    <property type="molecule type" value="Genomic_DNA"/>
</dbReference>
<evidence type="ECO:0000313" key="3">
    <source>
        <dbReference type="EMBL" id="PMS27908.1"/>
    </source>
</evidence>
<dbReference type="OrthoDB" id="9777711at2"/>
<dbReference type="SUPFAM" id="SSF52096">
    <property type="entry name" value="ClpP/crotonase"/>
    <property type="match status" value="1"/>
</dbReference>
<dbReference type="PANTHER" id="PTHR43459">
    <property type="entry name" value="ENOYL-COA HYDRATASE"/>
    <property type="match status" value="1"/>
</dbReference>
<keyword evidence="4" id="KW-1185">Reference proteome</keyword>
<comment type="similarity">
    <text evidence="1">Belongs to the enoyl-CoA hydratase/isomerase family.</text>
</comment>
<dbReference type="CDD" id="cd06558">
    <property type="entry name" value="crotonase-like"/>
    <property type="match status" value="1"/>
</dbReference>
<keyword evidence="2" id="KW-0456">Lyase</keyword>
<dbReference type="PANTHER" id="PTHR43459:SF3">
    <property type="entry name" value="ENOYL-COA HYDRATASE ECHA15 (ENOYL HYDRASE) (UNSATURATED ACYL-COA HYDRATASE) (CROTONASE)-RELATED"/>
    <property type="match status" value="1"/>
</dbReference>
<evidence type="ECO:0000313" key="4">
    <source>
        <dbReference type="Proteomes" id="UP000235659"/>
    </source>
</evidence>
<dbReference type="InterPro" id="IPR029045">
    <property type="entry name" value="ClpP/crotonase-like_dom_sf"/>
</dbReference>
<dbReference type="Pfam" id="PF00378">
    <property type="entry name" value="ECH_1"/>
    <property type="match status" value="1"/>
</dbReference>
<evidence type="ECO:0000256" key="1">
    <source>
        <dbReference type="ARBA" id="ARBA00005254"/>
    </source>
</evidence>
<dbReference type="Gene3D" id="3.90.226.10">
    <property type="entry name" value="2-enoyl-CoA Hydratase, Chain A, domain 1"/>
    <property type="match status" value="1"/>
</dbReference>
<organism evidence="2 5">
    <name type="scientific">Paraburkholderia rhynchosiae</name>
    <dbReference type="NCBI Taxonomy" id="487049"/>
    <lineage>
        <taxon>Bacteria</taxon>
        <taxon>Pseudomonadati</taxon>
        <taxon>Pseudomonadota</taxon>
        <taxon>Betaproteobacteria</taxon>
        <taxon>Burkholderiales</taxon>
        <taxon>Burkholderiaceae</taxon>
        <taxon>Paraburkholderia</taxon>
    </lineage>
</organism>
<dbReference type="GO" id="GO:0018812">
    <property type="term" value="F:3-hydroxyacyl-CoA dehydratase activity"/>
    <property type="evidence" value="ECO:0007669"/>
    <property type="project" value="UniProtKB-EC"/>
</dbReference>
<dbReference type="InterPro" id="IPR001753">
    <property type="entry name" value="Enoyl-CoA_hydra/iso"/>
</dbReference>
<dbReference type="EMBL" id="PNXY01000019">
    <property type="protein sequence ID" value="PMS27908.1"/>
    <property type="molecule type" value="Genomic_DNA"/>
</dbReference>
<sequence length="264" mass="28410">MNLLDYQALLLERDGGVLTVTLNRPDTLNAFDEQMDIEMSRLFADVAEDPQTRVVVLTGAGRAFSAGGDIEHMQKVIDDQSLFLAGMQRAKKIIFSMLDCPKPVIAKINGHAVGLGATIALFADLSYAANHAKIGDPHVKVGFVAGDGGAVIWPQLIGYAKAKEYLLTGDLLGAEEAARLGLINRAVPADELDAVVDAMAKRLATGASQAIQWTKTSINIGLKQLAHSILDASIAYEALSNQTEDHQEAVNAFREKRDPVFKGR</sequence>
<dbReference type="EC" id="4.2.1.150" evidence="2"/>
<dbReference type="Gene3D" id="1.10.12.10">
    <property type="entry name" value="Lyase 2-enoyl-coa Hydratase, Chain A, domain 2"/>
    <property type="match status" value="1"/>
</dbReference>